<dbReference type="InterPro" id="IPR046960">
    <property type="entry name" value="PPR_At4g14850-like_plant"/>
</dbReference>
<keyword evidence="1" id="KW-0677">Repeat</keyword>
<dbReference type="AlphaFoldDB" id="A0A5C7H8S0"/>
<evidence type="ECO:0000313" key="3">
    <source>
        <dbReference type="EMBL" id="TXG52922.1"/>
    </source>
</evidence>
<dbReference type="InterPro" id="IPR011990">
    <property type="entry name" value="TPR-like_helical_dom_sf"/>
</dbReference>
<feature type="repeat" description="PPR" evidence="2">
    <location>
        <begin position="68"/>
        <end position="102"/>
    </location>
</feature>
<evidence type="ECO:0000256" key="1">
    <source>
        <dbReference type="ARBA" id="ARBA00022737"/>
    </source>
</evidence>
<dbReference type="Proteomes" id="UP000323000">
    <property type="component" value="Chromosome 10"/>
</dbReference>
<dbReference type="GO" id="GO:0003723">
    <property type="term" value="F:RNA binding"/>
    <property type="evidence" value="ECO:0007669"/>
    <property type="project" value="InterPro"/>
</dbReference>
<evidence type="ECO:0008006" key="5">
    <source>
        <dbReference type="Google" id="ProtNLM"/>
    </source>
</evidence>
<keyword evidence="4" id="KW-1185">Reference proteome</keyword>
<dbReference type="EMBL" id="VAHF01000010">
    <property type="protein sequence ID" value="TXG52922.1"/>
    <property type="molecule type" value="Genomic_DNA"/>
</dbReference>
<dbReference type="NCBIfam" id="TIGR00756">
    <property type="entry name" value="PPR"/>
    <property type="match status" value="3"/>
</dbReference>
<comment type="caution">
    <text evidence="3">The sequence shown here is derived from an EMBL/GenBank/DDBJ whole genome shotgun (WGS) entry which is preliminary data.</text>
</comment>
<organism evidence="3 4">
    <name type="scientific">Acer yangbiense</name>
    <dbReference type="NCBI Taxonomy" id="1000413"/>
    <lineage>
        <taxon>Eukaryota</taxon>
        <taxon>Viridiplantae</taxon>
        <taxon>Streptophyta</taxon>
        <taxon>Embryophyta</taxon>
        <taxon>Tracheophyta</taxon>
        <taxon>Spermatophyta</taxon>
        <taxon>Magnoliopsida</taxon>
        <taxon>eudicotyledons</taxon>
        <taxon>Gunneridae</taxon>
        <taxon>Pentapetalae</taxon>
        <taxon>rosids</taxon>
        <taxon>malvids</taxon>
        <taxon>Sapindales</taxon>
        <taxon>Sapindaceae</taxon>
        <taxon>Hippocastanoideae</taxon>
        <taxon>Acereae</taxon>
        <taxon>Acer</taxon>
    </lineage>
</organism>
<sequence>MDLKPLMLALRHCGRSQSVRNGISLHSHIIKHRFFHDIFMANNLLSMYVDFTYLNDAHKLFDEMTYKNIVTWTTMVSAYTSNKRPDKAIRLYNHMLECDLEVPNGFMYSAVLKACALTGDLQLGRLIHKRISRENLDNDTVMYCKEGMIEEAISLFHQMPKRNIISWNCIIAGLAHKGSFLALEYMCMMHKEGLKLDEFALPCGLKACSYFNLLAMGKQIHCYVVNCDGLALWNSILSGYIVNEKNKAALCLLSQIHSSGVCIDSYTFSSAVKVCLKLLNLRLGLQVHGLNVTCGYESDYVVGSILIDLYAKLGKVKNALELFHRLPNKDIVCSSLASLGSGKQVHALCVKSGFDTKGVTVTSLVDMYSKCGEIEDGLALFNNMPERDVVSWTRVIVGCGQNGRAKEAITFFQDTIRFEAK</sequence>
<proteinExistence type="predicted"/>
<protein>
    <recommendedName>
        <fullName evidence="5">Pentacotripeptide-repeat region of PRORP domain-containing protein</fullName>
    </recommendedName>
</protein>
<dbReference type="PANTHER" id="PTHR47926">
    <property type="entry name" value="PENTATRICOPEPTIDE REPEAT-CONTAINING PROTEIN"/>
    <property type="match status" value="1"/>
</dbReference>
<evidence type="ECO:0000313" key="4">
    <source>
        <dbReference type="Proteomes" id="UP000323000"/>
    </source>
</evidence>
<dbReference type="PANTHER" id="PTHR47926:SF359">
    <property type="entry name" value="PENTACOTRIPEPTIDE-REPEAT REGION OF PRORP DOMAIN-CONTAINING PROTEIN"/>
    <property type="match status" value="1"/>
</dbReference>
<gene>
    <name evidence="3" type="ORF">EZV62_022091</name>
</gene>
<dbReference type="Gene3D" id="1.25.40.10">
    <property type="entry name" value="Tetratricopeptide repeat domain"/>
    <property type="match status" value="4"/>
</dbReference>
<dbReference type="OrthoDB" id="185373at2759"/>
<reference evidence="4" key="1">
    <citation type="journal article" date="2019" name="Gigascience">
        <title>De novo genome assembly of the endangered Acer yangbiense, a plant species with extremely small populations endemic to Yunnan Province, China.</title>
        <authorList>
            <person name="Yang J."/>
            <person name="Wariss H.M."/>
            <person name="Tao L."/>
            <person name="Zhang R."/>
            <person name="Yun Q."/>
            <person name="Hollingsworth P."/>
            <person name="Dao Z."/>
            <person name="Luo G."/>
            <person name="Guo H."/>
            <person name="Ma Y."/>
            <person name="Sun W."/>
        </authorList>
    </citation>
    <scope>NUCLEOTIDE SEQUENCE [LARGE SCALE GENOMIC DNA]</scope>
    <source>
        <strain evidence="4">cv. Malutang</strain>
    </source>
</reference>
<dbReference type="PROSITE" id="PS51375">
    <property type="entry name" value="PPR"/>
    <property type="match status" value="2"/>
</dbReference>
<evidence type="ECO:0000256" key="2">
    <source>
        <dbReference type="PROSITE-ProRule" id="PRU00708"/>
    </source>
</evidence>
<feature type="repeat" description="PPR" evidence="2">
    <location>
        <begin position="357"/>
        <end position="391"/>
    </location>
</feature>
<name>A0A5C7H8S0_9ROSI</name>
<dbReference type="GO" id="GO:0009451">
    <property type="term" value="P:RNA modification"/>
    <property type="evidence" value="ECO:0007669"/>
    <property type="project" value="InterPro"/>
</dbReference>
<dbReference type="Pfam" id="PF13041">
    <property type="entry name" value="PPR_2"/>
    <property type="match status" value="1"/>
</dbReference>
<dbReference type="Pfam" id="PF01535">
    <property type="entry name" value="PPR"/>
    <property type="match status" value="5"/>
</dbReference>
<dbReference type="InterPro" id="IPR002885">
    <property type="entry name" value="PPR_rpt"/>
</dbReference>
<accession>A0A5C7H8S0</accession>